<dbReference type="PROSITE" id="PS51666">
    <property type="entry name" value="QLQ"/>
    <property type="match status" value="1"/>
</dbReference>
<feature type="compositionally biased region" description="Basic residues" evidence="14">
    <location>
        <begin position="562"/>
        <end position="572"/>
    </location>
</feature>
<dbReference type="SUPFAM" id="SSF160481">
    <property type="entry name" value="BRK domain-like"/>
    <property type="match status" value="1"/>
</dbReference>
<feature type="compositionally biased region" description="Acidic residues" evidence="14">
    <location>
        <begin position="640"/>
        <end position="650"/>
    </location>
</feature>
<comment type="subcellular location">
    <subcellularLocation>
        <location evidence="1">Nucleus</location>
    </subcellularLocation>
</comment>
<dbReference type="GO" id="GO:0048513">
    <property type="term" value="P:animal organ development"/>
    <property type="evidence" value="ECO:0007669"/>
    <property type="project" value="UniProtKB-ARBA"/>
</dbReference>
<keyword evidence="4" id="KW-0378">Hydrolase</keyword>
<dbReference type="GO" id="GO:0005524">
    <property type="term" value="F:ATP binding"/>
    <property type="evidence" value="ECO:0007669"/>
    <property type="project" value="UniProtKB-KW"/>
</dbReference>
<evidence type="ECO:0000259" key="15">
    <source>
        <dbReference type="PROSITE" id="PS50014"/>
    </source>
</evidence>
<keyword evidence="3" id="KW-0547">Nucleotide-binding</keyword>
<gene>
    <name evidence="20" type="primary">smarca2</name>
</gene>
<dbReference type="GO" id="GO:0006325">
    <property type="term" value="P:chromatin organization"/>
    <property type="evidence" value="ECO:0007669"/>
    <property type="project" value="UniProtKB-KW"/>
</dbReference>
<dbReference type="PRINTS" id="PR00503">
    <property type="entry name" value="BROMODOMAIN"/>
</dbReference>
<dbReference type="Pfam" id="PF00271">
    <property type="entry name" value="Helicase_C"/>
    <property type="match status" value="1"/>
</dbReference>
<keyword evidence="11" id="KW-0804">Transcription</keyword>
<dbReference type="Gene3D" id="3.40.50.300">
    <property type="entry name" value="P-loop containing nucleotide triphosphate hydrolases"/>
    <property type="match status" value="1"/>
</dbReference>
<keyword evidence="5" id="KW-0347">Helicase</keyword>
<dbReference type="Pfam" id="PF08880">
    <property type="entry name" value="QLQ"/>
    <property type="match status" value="1"/>
</dbReference>
<evidence type="ECO:0000313" key="20">
    <source>
        <dbReference type="Ensembl" id="ENSOKIP00005016093.1"/>
    </source>
</evidence>
<feature type="compositionally biased region" description="Pro residues" evidence="14">
    <location>
        <begin position="288"/>
        <end position="308"/>
    </location>
</feature>
<accession>A0A8C7F672</accession>
<dbReference type="GO" id="GO:0016787">
    <property type="term" value="F:hydrolase activity"/>
    <property type="evidence" value="ECO:0007669"/>
    <property type="project" value="UniProtKB-KW"/>
</dbReference>
<comment type="similarity">
    <text evidence="2">Belongs to the SNF2/RAD54 helicase family.</text>
</comment>
<sequence length="1517" mass="172944">MSTPTEHAGGMSQPHPGPSPCPGRSPGPGPSGPPRPPSGPPSLQGQGAGDYLQDTMLPMHQPMEGVDEKGMGDETNYGQMKGIGMRALHSGMGPSQSPLDQHINQGYMPPQPSPLGVPEHASSPLSRGGPTPPMPPQMSPVPSGSMIPQMDPQSAMGPQGPLGRGCSSFSPVQLQQLRAQILAYKILGRGQPLPENLQLAVQGKRSLPTMQQQQQQQPSTGSPYSRPPGRYPNNPKAPQTGTPDNPKAPHTTPKHPKQVPKQLQSTPYNPKAPQTGGDTPSNPQKLLAPPPSGRPSPTPPQAPPPGPMSGPSITHQPQGQQPSPVITLQQKQNRVTPIQKPQGLDPTEILQEREYRLQARIAHRIRELESLPGALPPDLRSKATVELKALRLLNFQRQLRQDVVQCMRRDTTLETALNSKAYKRSKRQTLREARMTEKLEKQQKMEQERKRRQKHQEYLNSILQHAKDFKDYHRSITAKMQKQNKAITTWHTNTEREQKKETERIEKERMRRLMAEDEEGYRKLIDQKKDKRLAYLLQQTDEYVANLTDLVYEHKAAQAANMKKKKKKKQKKKSGEGMSGIGPDGEPMDESSQMSELPVKVIQTETGKVLQGLDAPKSSQLEAWLEMNPGYEVAPRSDSEESGSEFEDEVNSQSEEKKIIDPNSGEFPEKVTKHIIESAKQDVDDEYTVPETELTIFQQSYYGVAHAIIERVDKQSSLLINGMLKHYQVQGLEWMVSLYNNNLNGILADEMGLGKTIQTIALITYLMEHKRLNGPYLIIVPLSTLSNWVYELDKWSPSVVKISYKGTPAMRRGLVAQLRSGKFNVLLTTYEYIIKDKQILAKIRWKYMIVDEGHRMKNHHCKLTQVLNTHYVAPRRLLLTGTPLQNKLPELWALLNFLLPTIFKSCNTFEQWFNAPFAMTGERVDLNEEETILIIRRLHKVLRPFLLRRLKKEVESQLPEKVEYVIKCDMSAIQRVLYRHMQGRGILLTDGSEKDKKGKGGAKTLMNTIMQLKKICNHPYMFPHIEESFAEHLGFPNGVISGHELYRASGKFELLDRILPKLHVTNHRVLLFCQMTSLMTIMEDYFAYRNFLYLRLDGTTKSEDRAALLKKFNEKGSQYFVFLLSTRAGGLGLNLQAADTVVIFDSDWNPHQDLQAQDRAHRIGQKNEVRVLRLCTVNSVEEKILAAAKYKLNVDQKVIQAGMFDQKSSSHERRAFLQAILETEEQNEEEDEVPDDETLNQMIARNEDEFELFMSMDLDRRREDARNPKRMPRLMEEDELPSWIVKDDAEVERLTCEEEEEKIFGRGSRRRGDVDYSDALTEKQWLRAVEDGNLEEMEEEIRLKKSRKRRRRGEKDGGREEGGEKAKKRRGRPPAEKLSPNPPKLTKQMNAIIDTVINYRDRSNRQLSEVFVQLPSRKELPEYYELIRKPVDFKKIKERVRSHKFRSVSDLEKDVMLLCHNAQTFNLEGSQVSDVTGQDALNCAAVLRIWGPMPNLFSLLRRKRFCRHDCLDVFEPW</sequence>
<feature type="region of interest" description="Disordered" evidence="14">
    <location>
        <begin position="204"/>
        <end position="323"/>
    </location>
</feature>
<keyword evidence="10" id="KW-0010">Activator</keyword>
<dbReference type="Gene3D" id="1.20.5.170">
    <property type="match status" value="1"/>
</dbReference>
<evidence type="ECO:0000256" key="7">
    <source>
        <dbReference type="ARBA" id="ARBA00022853"/>
    </source>
</evidence>
<dbReference type="SMART" id="SM01314">
    <property type="entry name" value="SnAC"/>
    <property type="match status" value="1"/>
</dbReference>
<evidence type="ECO:0000256" key="9">
    <source>
        <dbReference type="ARBA" id="ARBA00023117"/>
    </source>
</evidence>
<keyword evidence="9 13" id="KW-0103">Bromodomain</keyword>
<dbReference type="GO" id="GO:0006355">
    <property type="term" value="P:regulation of DNA-templated transcription"/>
    <property type="evidence" value="ECO:0007669"/>
    <property type="project" value="InterPro"/>
</dbReference>
<name>A0A8C7F672_ONCKI</name>
<dbReference type="InterPro" id="IPR001487">
    <property type="entry name" value="Bromodomain"/>
</dbReference>
<dbReference type="FunFam" id="3.40.50.10810:FF:000008">
    <property type="entry name" value="Chromatin structure-remodeling complex subunit snf21"/>
    <property type="match status" value="1"/>
</dbReference>
<dbReference type="FunFam" id="3.40.50.300:FF:003020">
    <property type="entry name" value="SNF2-related domain-containing protein"/>
    <property type="match status" value="1"/>
</dbReference>
<dbReference type="GO" id="GO:0004386">
    <property type="term" value="F:helicase activity"/>
    <property type="evidence" value="ECO:0007669"/>
    <property type="project" value="UniProtKB-KW"/>
</dbReference>
<dbReference type="InterPro" id="IPR036427">
    <property type="entry name" value="Bromodomain-like_sf"/>
</dbReference>
<dbReference type="Gene3D" id="3.40.5.120">
    <property type="match status" value="1"/>
</dbReference>
<dbReference type="Gene3D" id="1.20.920.10">
    <property type="entry name" value="Bromodomain-like"/>
    <property type="match status" value="1"/>
</dbReference>
<dbReference type="SMART" id="SM00490">
    <property type="entry name" value="HELICc"/>
    <property type="match status" value="1"/>
</dbReference>
<dbReference type="SMART" id="SM00592">
    <property type="entry name" value="BRK"/>
    <property type="match status" value="1"/>
</dbReference>
<keyword evidence="21" id="KW-1185">Reference proteome</keyword>
<evidence type="ECO:0000256" key="2">
    <source>
        <dbReference type="ARBA" id="ARBA00007025"/>
    </source>
</evidence>
<evidence type="ECO:0000256" key="12">
    <source>
        <dbReference type="ARBA" id="ARBA00023242"/>
    </source>
</evidence>
<dbReference type="InterPro" id="IPR014001">
    <property type="entry name" value="Helicase_ATP-bd"/>
</dbReference>
<dbReference type="Pfam" id="PF07529">
    <property type="entry name" value="HSA"/>
    <property type="match status" value="1"/>
</dbReference>
<evidence type="ECO:0000256" key="6">
    <source>
        <dbReference type="ARBA" id="ARBA00022840"/>
    </source>
</evidence>
<dbReference type="GO" id="GO:0005654">
    <property type="term" value="C:nucleoplasm"/>
    <property type="evidence" value="ECO:0007669"/>
    <property type="project" value="UniProtKB-ARBA"/>
</dbReference>
<dbReference type="PROSITE" id="PS50014">
    <property type="entry name" value="BROMODOMAIN_2"/>
    <property type="match status" value="1"/>
</dbReference>
<evidence type="ECO:0000259" key="17">
    <source>
        <dbReference type="PROSITE" id="PS51194"/>
    </source>
</evidence>
<dbReference type="Pfam" id="PF07533">
    <property type="entry name" value="BRK"/>
    <property type="match status" value="1"/>
</dbReference>
<dbReference type="PROSITE" id="PS51204">
    <property type="entry name" value="HSA"/>
    <property type="match status" value="1"/>
</dbReference>
<evidence type="ECO:0000256" key="13">
    <source>
        <dbReference type="PROSITE-ProRule" id="PRU00035"/>
    </source>
</evidence>
<proteinExistence type="inferred from homology"/>
<dbReference type="SMART" id="SM00573">
    <property type="entry name" value="HSA"/>
    <property type="match status" value="1"/>
</dbReference>
<reference evidence="20" key="1">
    <citation type="submission" date="2025-08" db="UniProtKB">
        <authorList>
            <consortium name="Ensembl"/>
        </authorList>
    </citation>
    <scope>IDENTIFICATION</scope>
</reference>
<feature type="compositionally biased region" description="Polar residues" evidence="14">
    <location>
        <begin position="313"/>
        <end position="323"/>
    </location>
</feature>
<evidence type="ECO:0000256" key="14">
    <source>
        <dbReference type="SAM" id="MobiDB-lite"/>
    </source>
</evidence>
<dbReference type="PANTHER" id="PTHR10799">
    <property type="entry name" value="SNF2/RAD54 HELICASE FAMILY"/>
    <property type="match status" value="1"/>
</dbReference>
<dbReference type="Pfam" id="PF00439">
    <property type="entry name" value="Bromodomain"/>
    <property type="match status" value="1"/>
</dbReference>
<feature type="domain" description="HSA" evidence="18">
    <location>
        <begin position="443"/>
        <end position="515"/>
    </location>
</feature>
<feature type="region of interest" description="Disordered" evidence="14">
    <location>
        <begin position="435"/>
        <end position="454"/>
    </location>
</feature>
<feature type="compositionally biased region" description="Pro residues" evidence="14">
    <location>
        <begin position="15"/>
        <end position="40"/>
    </location>
</feature>
<dbReference type="PROSITE" id="PS51194">
    <property type="entry name" value="HELICASE_CTER"/>
    <property type="match status" value="1"/>
</dbReference>
<dbReference type="GO" id="GO:0042393">
    <property type="term" value="F:histone binding"/>
    <property type="evidence" value="ECO:0007669"/>
    <property type="project" value="InterPro"/>
</dbReference>
<evidence type="ECO:0000259" key="16">
    <source>
        <dbReference type="PROSITE" id="PS51192"/>
    </source>
</evidence>
<feature type="region of interest" description="Disordered" evidence="14">
    <location>
        <begin position="1345"/>
        <end position="1387"/>
    </location>
</feature>
<dbReference type="CDD" id="cd17996">
    <property type="entry name" value="DEXHc_SMARCA2_SMARCA4"/>
    <property type="match status" value="1"/>
</dbReference>
<feature type="compositionally biased region" description="Basic and acidic residues" evidence="14">
    <location>
        <begin position="435"/>
        <end position="449"/>
    </location>
</feature>
<feature type="domain" description="Helicase ATP-binding" evidence="16">
    <location>
        <begin position="736"/>
        <end position="901"/>
    </location>
</feature>
<dbReference type="GO" id="GO:0016514">
    <property type="term" value="C:SWI/SNF complex"/>
    <property type="evidence" value="ECO:0007669"/>
    <property type="project" value="UniProtKB-ARBA"/>
</dbReference>
<dbReference type="SUPFAM" id="SSF47370">
    <property type="entry name" value="Bromodomain"/>
    <property type="match status" value="1"/>
</dbReference>
<keyword evidence="6" id="KW-0067">ATP-binding</keyword>
<evidence type="ECO:0000256" key="10">
    <source>
        <dbReference type="ARBA" id="ARBA00023159"/>
    </source>
</evidence>
<feature type="compositionally biased region" description="Polar residues" evidence="14">
    <location>
        <begin position="93"/>
        <end position="104"/>
    </location>
</feature>
<dbReference type="InterPro" id="IPR049730">
    <property type="entry name" value="SNF2/RAD54-like_C"/>
</dbReference>
<dbReference type="InterPro" id="IPR037259">
    <property type="entry name" value="BRK_sf"/>
</dbReference>
<feature type="domain" description="Bromo" evidence="15">
    <location>
        <begin position="1403"/>
        <end position="1473"/>
    </location>
</feature>
<keyword evidence="7" id="KW-0156">Chromatin regulator</keyword>
<feature type="compositionally biased region" description="Basic and acidic residues" evidence="14">
    <location>
        <begin position="1353"/>
        <end position="1365"/>
    </location>
</feature>
<dbReference type="SMART" id="SM00297">
    <property type="entry name" value="BROMO"/>
    <property type="match status" value="1"/>
</dbReference>
<feature type="region of interest" description="Disordered" evidence="14">
    <location>
        <begin position="558"/>
        <end position="596"/>
    </location>
</feature>
<dbReference type="Pfam" id="PF14619">
    <property type="entry name" value="SnAC"/>
    <property type="match status" value="1"/>
</dbReference>
<evidence type="ECO:0000256" key="8">
    <source>
        <dbReference type="ARBA" id="ARBA00023015"/>
    </source>
</evidence>
<evidence type="ECO:0000259" key="19">
    <source>
        <dbReference type="PROSITE" id="PS51666"/>
    </source>
</evidence>
<feature type="domain" description="QLQ" evidence="19">
    <location>
        <begin position="168"/>
        <end position="203"/>
    </location>
</feature>
<feature type="region of interest" description="Disordered" evidence="14">
    <location>
        <begin position="89"/>
        <end position="167"/>
    </location>
</feature>
<dbReference type="GO" id="GO:0048731">
    <property type="term" value="P:system development"/>
    <property type="evidence" value="ECO:0007669"/>
    <property type="project" value="UniProtKB-ARBA"/>
</dbReference>
<dbReference type="SMART" id="SM00487">
    <property type="entry name" value="DEXDc"/>
    <property type="match status" value="1"/>
</dbReference>
<dbReference type="SUPFAM" id="SSF52540">
    <property type="entry name" value="P-loop containing nucleoside triphosphate hydrolases"/>
    <property type="match status" value="2"/>
</dbReference>
<evidence type="ECO:0000256" key="5">
    <source>
        <dbReference type="ARBA" id="ARBA00022806"/>
    </source>
</evidence>
<reference evidence="20" key="2">
    <citation type="submission" date="2025-09" db="UniProtKB">
        <authorList>
            <consortium name="Ensembl"/>
        </authorList>
    </citation>
    <scope>IDENTIFICATION</scope>
</reference>
<evidence type="ECO:0000256" key="3">
    <source>
        <dbReference type="ARBA" id="ARBA00022741"/>
    </source>
</evidence>
<dbReference type="InterPro" id="IPR014012">
    <property type="entry name" value="HSA_dom"/>
</dbReference>
<evidence type="ECO:0000256" key="11">
    <source>
        <dbReference type="ARBA" id="ARBA00023163"/>
    </source>
</evidence>
<dbReference type="CDD" id="cd18793">
    <property type="entry name" value="SF2_C_SNF"/>
    <property type="match status" value="1"/>
</dbReference>
<dbReference type="FunFam" id="1.20.920.10:FF:000004">
    <property type="entry name" value="probable global transcription activator SNF2L2 isoform X1"/>
    <property type="match status" value="1"/>
</dbReference>
<keyword evidence="12" id="KW-0539">Nucleus</keyword>
<evidence type="ECO:0000313" key="21">
    <source>
        <dbReference type="Proteomes" id="UP000694557"/>
    </source>
</evidence>
<dbReference type="FunFam" id="3.40.5.120:FF:000001">
    <property type="entry name" value="probable global transcription activator SNF2L2 isoform X1"/>
    <property type="match status" value="1"/>
</dbReference>
<dbReference type="SMART" id="SM00951">
    <property type="entry name" value="QLQ"/>
    <property type="match status" value="1"/>
</dbReference>
<dbReference type="InterPro" id="IPR029295">
    <property type="entry name" value="SnAC"/>
</dbReference>
<dbReference type="GeneTree" id="ENSGT00940000154821"/>
<dbReference type="Proteomes" id="UP000694557">
    <property type="component" value="Unassembled WGS sequence"/>
</dbReference>
<feature type="region of interest" description="Disordered" evidence="14">
    <location>
        <begin position="632"/>
        <end position="666"/>
    </location>
</feature>
<evidence type="ECO:0000256" key="1">
    <source>
        <dbReference type="ARBA" id="ARBA00004123"/>
    </source>
</evidence>
<dbReference type="Gene3D" id="3.40.50.10810">
    <property type="entry name" value="Tandem AAA-ATPase domain"/>
    <property type="match status" value="1"/>
</dbReference>
<keyword evidence="8" id="KW-0805">Transcription regulation</keyword>
<dbReference type="Pfam" id="PF00176">
    <property type="entry name" value="SNF2-rel_dom"/>
    <property type="match status" value="1"/>
</dbReference>
<dbReference type="PROSITE" id="PS51192">
    <property type="entry name" value="HELICASE_ATP_BIND_1"/>
    <property type="match status" value="1"/>
</dbReference>
<dbReference type="InterPro" id="IPR001650">
    <property type="entry name" value="Helicase_C-like"/>
</dbReference>
<dbReference type="InterPro" id="IPR006576">
    <property type="entry name" value="BRK_domain"/>
</dbReference>
<dbReference type="InterPro" id="IPR038718">
    <property type="entry name" value="SNF2-like_sf"/>
</dbReference>
<dbReference type="InterPro" id="IPR000330">
    <property type="entry name" value="SNF2_N"/>
</dbReference>
<evidence type="ECO:0000256" key="4">
    <source>
        <dbReference type="ARBA" id="ARBA00022801"/>
    </source>
</evidence>
<feature type="domain" description="Helicase C-terminal" evidence="17">
    <location>
        <begin position="1054"/>
        <end position="1216"/>
    </location>
</feature>
<dbReference type="FunFam" id="1.20.5.170:FF:000008">
    <property type="entry name" value="probable global transcription activator SNF2L2 isoform X1"/>
    <property type="match status" value="1"/>
</dbReference>
<dbReference type="InterPro" id="IPR027417">
    <property type="entry name" value="P-loop_NTPase"/>
</dbReference>
<protein>
    <submittedName>
        <fullName evidence="20">SWI/SNF related BAF chromatin remodeling complex subunit ATPase 2</fullName>
    </submittedName>
</protein>
<evidence type="ECO:0000259" key="18">
    <source>
        <dbReference type="PROSITE" id="PS51204"/>
    </source>
</evidence>
<feature type="compositionally biased region" description="Pro residues" evidence="14">
    <location>
        <begin position="130"/>
        <end position="139"/>
    </location>
</feature>
<organism evidence="20 21">
    <name type="scientific">Oncorhynchus kisutch</name>
    <name type="common">Coho salmon</name>
    <name type="synonym">Salmo kisutch</name>
    <dbReference type="NCBI Taxonomy" id="8019"/>
    <lineage>
        <taxon>Eukaryota</taxon>
        <taxon>Metazoa</taxon>
        <taxon>Chordata</taxon>
        <taxon>Craniata</taxon>
        <taxon>Vertebrata</taxon>
        <taxon>Euteleostomi</taxon>
        <taxon>Actinopterygii</taxon>
        <taxon>Neopterygii</taxon>
        <taxon>Teleostei</taxon>
        <taxon>Protacanthopterygii</taxon>
        <taxon>Salmoniformes</taxon>
        <taxon>Salmonidae</taxon>
        <taxon>Salmoninae</taxon>
        <taxon>Oncorhynchus</taxon>
    </lineage>
</organism>
<feature type="region of interest" description="Disordered" evidence="14">
    <location>
        <begin position="1"/>
        <end position="77"/>
    </location>
</feature>
<dbReference type="Ensembl" id="ENSOKIT00005017161.1">
    <property type="protein sequence ID" value="ENSOKIP00005016093.1"/>
    <property type="gene ID" value="ENSOKIG00005005214.1"/>
</dbReference>
<dbReference type="InterPro" id="IPR014978">
    <property type="entry name" value="Gln-Leu-Gln_QLQ"/>
</dbReference>